<reference evidence="2 3" key="1">
    <citation type="submission" date="2018-05" db="EMBL/GenBank/DDBJ databases">
        <title>Amnibacterium sp. M8JJ-5, whole genome shotgun sequence.</title>
        <authorList>
            <person name="Tuo L."/>
        </authorList>
    </citation>
    <scope>NUCLEOTIDE SEQUENCE [LARGE SCALE GENOMIC DNA]</scope>
    <source>
        <strain evidence="2 3">M8JJ-5</strain>
    </source>
</reference>
<proteinExistence type="predicted"/>
<evidence type="ECO:0000313" key="2">
    <source>
        <dbReference type="EMBL" id="PVZ96102.1"/>
    </source>
</evidence>
<protein>
    <submittedName>
        <fullName evidence="2">Uncharacterized protein</fullName>
    </submittedName>
</protein>
<keyword evidence="1" id="KW-1133">Transmembrane helix</keyword>
<dbReference type="Proteomes" id="UP000244893">
    <property type="component" value="Unassembled WGS sequence"/>
</dbReference>
<keyword evidence="1" id="KW-0812">Transmembrane</keyword>
<keyword evidence="1" id="KW-0472">Membrane</keyword>
<dbReference type="EMBL" id="QEOP01000001">
    <property type="protein sequence ID" value="PVZ96102.1"/>
    <property type="molecule type" value="Genomic_DNA"/>
</dbReference>
<evidence type="ECO:0000256" key="1">
    <source>
        <dbReference type="SAM" id="Phobius"/>
    </source>
</evidence>
<keyword evidence="3" id="KW-1185">Reference proteome</keyword>
<name>A0A2V1HW87_9MICO</name>
<dbReference type="AlphaFoldDB" id="A0A2V1HW87"/>
<sequence>MSNGLGSPIVVRPSVRAFLRATVPGRAAWLALAVVCIALFVVIAMFLSSVTLWTAAGIALAVGLTSSASGLVRERIGYGDGEYRFRDSLGRVRALAAMEVEEALFFESRFHTDEISRVALKPRDGTRPLRLRGDLWESTDLYLLAEDMQAKGIDTIIIRPEVDQRGVREQHPWAFSWPKRHPQVLTQIGVGVISAGVLIEKLIIR</sequence>
<comment type="caution">
    <text evidence="2">The sequence shown here is derived from an EMBL/GenBank/DDBJ whole genome shotgun (WGS) entry which is preliminary data.</text>
</comment>
<evidence type="ECO:0000313" key="3">
    <source>
        <dbReference type="Proteomes" id="UP000244893"/>
    </source>
</evidence>
<gene>
    <name evidence="2" type="ORF">DDQ50_06595</name>
</gene>
<organism evidence="2 3">
    <name type="scientific">Amnibacterium flavum</name>
    <dbReference type="NCBI Taxonomy" id="2173173"/>
    <lineage>
        <taxon>Bacteria</taxon>
        <taxon>Bacillati</taxon>
        <taxon>Actinomycetota</taxon>
        <taxon>Actinomycetes</taxon>
        <taxon>Micrococcales</taxon>
        <taxon>Microbacteriaceae</taxon>
        <taxon>Amnibacterium</taxon>
    </lineage>
</organism>
<accession>A0A2V1HW87</accession>
<feature type="transmembrane region" description="Helical" evidence="1">
    <location>
        <begin position="27"/>
        <end position="47"/>
    </location>
</feature>
<dbReference type="RefSeq" id="WP_116755836.1">
    <property type="nucleotide sequence ID" value="NZ_JBHUEX010000001.1"/>
</dbReference>
<feature type="transmembrane region" description="Helical" evidence="1">
    <location>
        <begin position="53"/>
        <end position="72"/>
    </location>
</feature>